<protein>
    <submittedName>
        <fullName evidence="1">Uncharacterized protein</fullName>
    </submittedName>
</protein>
<reference evidence="1" key="1">
    <citation type="submission" date="2018-11" db="EMBL/GenBank/DDBJ databases">
        <authorList>
            <consortium name="Genoscope - CEA"/>
            <person name="William W."/>
        </authorList>
    </citation>
    <scope>NUCLEOTIDE SEQUENCE [LARGE SCALE GENOMIC DNA]</scope>
    <source>
        <strain evidence="1">T9AD</strain>
    </source>
</reference>
<organism evidence="1">
    <name type="scientific">Ectopseudomonas oleovorans</name>
    <name type="common">Pseudomonas oleovorans</name>
    <dbReference type="NCBI Taxonomy" id="301"/>
    <lineage>
        <taxon>Bacteria</taxon>
        <taxon>Pseudomonadati</taxon>
        <taxon>Pseudomonadota</taxon>
        <taxon>Gammaproteobacteria</taxon>
        <taxon>Pseudomonadales</taxon>
        <taxon>Pseudomonadaceae</taxon>
        <taxon>Ectopseudomonas</taxon>
    </lineage>
</organism>
<dbReference type="AlphaFoldDB" id="A0A653B6A6"/>
<accession>A0A653B6A6</accession>
<dbReference type="EMBL" id="LR130779">
    <property type="protein sequence ID" value="VDN64137.1"/>
    <property type="molecule type" value="Genomic_DNA"/>
</dbReference>
<evidence type="ECO:0000313" key="1">
    <source>
        <dbReference type="EMBL" id="VDN64137.1"/>
    </source>
</evidence>
<proteinExistence type="predicted"/>
<sequence>MLHLRRPGGLVPPHRLAALASPDLRGLWRDAAGPGRDECAGTGLIDYRRHRNNLTARSPQGG</sequence>
<gene>
    <name evidence="1" type="ORF">POT9AD_3162</name>
</gene>
<name>A0A653B6A6_ECTOL</name>